<name>A0ABW7T9I9_9ACTN</name>
<protein>
    <recommendedName>
        <fullName evidence="3">Immunity protein 50</fullName>
    </recommendedName>
</protein>
<proteinExistence type="predicted"/>
<organism evidence="1 2">
    <name type="scientific">Streptomyces abikoensis</name>
    <dbReference type="NCBI Taxonomy" id="97398"/>
    <lineage>
        <taxon>Bacteria</taxon>
        <taxon>Bacillati</taxon>
        <taxon>Actinomycetota</taxon>
        <taxon>Actinomycetes</taxon>
        <taxon>Kitasatosporales</taxon>
        <taxon>Streptomycetaceae</taxon>
        <taxon>Streptomyces</taxon>
    </lineage>
</organism>
<reference evidence="1 2" key="1">
    <citation type="submission" date="2024-10" db="EMBL/GenBank/DDBJ databases">
        <title>The Natural Products Discovery Center: Release of the First 8490 Sequenced Strains for Exploring Actinobacteria Biosynthetic Diversity.</title>
        <authorList>
            <person name="Kalkreuter E."/>
            <person name="Kautsar S.A."/>
            <person name="Yang D."/>
            <person name="Bader C.D."/>
            <person name="Teijaro C.N."/>
            <person name="Fluegel L."/>
            <person name="Davis C.M."/>
            <person name="Simpson J.R."/>
            <person name="Lauterbach L."/>
            <person name="Steele A.D."/>
            <person name="Gui C."/>
            <person name="Meng S."/>
            <person name="Li G."/>
            <person name="Viehrig K."/>
            <person name="Ye F."/>
            <person name="Su P."/>
            <person name="Kiefer A.F."/>
            <person name="Nichols A."/>
            <person name="Cepeda A.J."/>
            <person name="Yan W."/>
            <person name="Fan B."/>
            <person name="Jiang Y."/>
            <person name="Adhikari A."/>
            <person name="Zheng C.-J."/>
            <person name="Schuster L."/>
            <person name="Cowan T.M."/>
            <person name="Smanski M.J."/>
            <person name="Chevrette M.G."/>
            <person name="De Carvalho L.P.S."/>
            <person name="Shen B."/>
        </authorList>
    </citation>
    <scope>NUCLEOTIDE SEQUENCE [LARGE SCALE GENOMIC DNA]</scope>
    <source>
        <strain evidence="1 2">NPDC020979</strain>
    </source>
</reference>
<keyword evidence="2" id="KW-1185">Reference proteome</keyword>
<comment type="caution">
    <text evidence="1">The sequence shown here is derived from an EMBL/GenBank/DDBJ whole genome shotgun (WGS) entry which is preliminary data.</text>
</comment>
<accession>A0ABW7T9I9</accession>
<dbReference type="RefSeq" id="WP_397614212.1">
    <property type="nucleotide sequence ID" value="NZ_JBIRRB010000011.1"/>
</dbReference>
<gene>
    <name evidence="1" type="ORF">ACH4TF_27640</name>
</gene>
<evidence type="ECO:0000313" key="2">
    <source>
        <dbReference type="Proteomes" id="UP001611162"/>
    </source>
</evidence>
<dbReference type="Proteomes" id="UP001611162">
    <property type="component" value="Unassembled WGS sequence"/>
</dbReference>
<evidence type="ECO:0008006" key="3">
    <source>
        <dbReference type="Google" id="ProtNLM"/>
    </source>
</evidence>
<dbReference type="EMBL" id="JBIRRB010000011">
    <property type="protein sequence ID" value="MFI0914196.1"/>
    <property type="molecule type" value="Genomic_DNA"/>
</dbReference>
<sequence length="158" mass="17889">MQVPLRVQDVKVNVEFYSFGIQEDDDLKVPVPYPDRSEGNVFLKALPMRLDFGSAGHTHTASLRAEVWAQRPDVDNQPAWDEVDCAEIETVTGRLGVWAIGRALDVIDLGAPGTWRVRVTVQGRDEVRHLARTVGPVMDVERWLLQFWPKEVPEEMAL</sequence>
<evidence type="ECO:0000313" key="1">
    <source>
        <dbReference type="EMBL" id="MFI0914196.1"/>
    </source>
</evidence>